<keyword evidence="5 10" id="KW-0812">Transmembrane</keyword>
<feature type="transmembrane region" description="Helical" evidence="10">
    <location>
        <begin position="387"/>
        <end position="408"/>
    </location>
</feature>
<keyword evidence="3" id="KW-0050">Antiport</keyword>
<evidence type="ECO:0000256" key="10">
    <source>
        <dbReference type="SAM" id="Phobius"/>
    </source>
</evidence>
<evidence type="ECO:0000313" key="12">
    <source>
        <dbReference type="Proteomes" id="UP000440224"/>
    </source>
</evidence>
<keyword evidence="4" id="KW-1003">Cell membrane</keyword>
<sequence length="488" mass="51724">MSVSCTKVHHEASDPRARLRFRCQTSPPLMATASHAPSLRRLLDLAWPIIVSRSAQTVVSVADAAMVAHLGEEGLAATTTGALNLMAFFILPMGVVFIVSSFASQLYGRGDHAGARRYGFYGLAVAAMAQVLYLVAALFAPRAVAAIGYSPAVAALMSQYIVCRLFTGGAAIGLEALGNYYGGLGNTRLPMAAQVFCMALNIALNWVLIFGHLGAPALGVYGAALASALSTLIAFLVLLGCFLAGYGEHTSARKSKAKLRLAELGRMLRFGFPSGLNWFVEFAAFSLFINLVINGLGTTTLAAFMAAMQVNQVAFMPAFGLTSAGAILVGQSIGAKALDEVPKTVKLTAFVTCGWMGFVGLVYLAFARLCMLPFAPPGAEREAFLDIAAQILTLSITWQLFDATVMTIAEALRAAGDTAFTAWVRGIAAWFVFVPGSYVSVRVLGGGIGWVVFWLTGYIALMAFVLLLRFRGGAWRKLDLAGAEMPPV</sequence>
<keyword evidence="8 10" id="KW-0472">Membrane</keyword>
<comment type="caution">
    <text evidence="11">The sequence shown here is derived from an EMBL/GenBank/DDBJ whole genome shotgun (WGS) entry which is preliminary data.</text>
</comment>
<feature type="transmembrane region" description="Helical" evidence="10">
    <location>
        <begin position="267"/>
        <end position="293"/>
    </location>
</feature>
<evidence type="ECO:0000256" key="4">
    <source>
        <dbReference type="ARBA" id="ARBA00022475"/>
    </source>
</evidence>
<comment type="subcellular location">
    <subcellularLocation>
        <location evidence="1">Cell membrane</location>
        <topology evidence="1">Multi-pass membrane protein</topology>
    </subcellularLocation>
</comment>
<keyword evidence="7" id="KW-0406">Ion transport</keyword>
<dbReference type="InterPro" id="IPR048279">
    <property type="entry name" value="MdtK-like"/>
</dbReference>
<dbReference type="PANTHER" id="PTHR43298:SF2">
    <property type="entry name" value="FMN_FAD EXPORTER YEEO-RELATED"/>
    <property type="match status" value="1"/>
</dbReference>
<evidence type="ECO:0000256" key="9">
    <source>
        <dbReference type="ARBA" id="ARBA00031636"/>
    </source>
</evidence>
<protein>
    <recommendedName>
        <fullName evidence="9">Multidrug-efflux transporter</fullName>
    </recommendedName>
</protein>
<evidence type="ECO:0000256" key="8">
    <source>
        <dbReference type="ARBA" id="ARBA00023136"/>
    </source>
</evidence>
<dbReference type="GO" id="GO:0005886">
    <property type="term" value="C:plasma membrane"/>
    <property type="evidence" value="ECO:0007669"/>
    <property type="project" value="UniProtKB-SubCell"/>
</dbReference>
<feature type="transmembrane region" description="Helical" evidence="10">
    <location>
        <begin position="152"/>
        <end position="174"/>
    </location>
</feature>
<evidence type="ECO:0000256" key="7">
    <source>
        <dbReference type="ARBA" id="ARBA00023065"/>
    </source>
</evidence>
<feature type="transmembrane region" description="Helical" evidence="10">
    <location>
        <begin position="120"/>
        <end position="140"/>
    </location>
</feature>
<feature type="transmembrane region" description="Helical" evidence="10">
    <location>
        <begin position="447"/>
        <end position="468"/>
    </location>
</feature>
<evidence type="ECO:0000256" key="5">
    <source>
        <dbReference type="ARBA" id="ARBA00022692"/>
    </source>
</evidence>
<evidence type="ECO:0000256" key="1">
    <source>
        <dbReference type="ARBA" id="ARBA00004651"/>
    </source>
</evidence>
<feature type="transmembrane region" description="Helical" evidence="10">
    <location>
        <begin position="347"/>
        <end position="367"/>
    </location>
</feature>
<name>A0A6N7Q602_9BACT</name>
<dbReference type="PIRSF" id="PIRSF006603">
    <property type="entry name" value="DinF"/>
    <property type="match status" value="1"/>
</dbReference>
<dbReference type="Pfam" id="PF01554">
    <property type="entry name" value="MatE"/>
    <property type="match status" value="2"/>
</dbReference>
<dbReference type="NCBIfam" id="TIGR00797">
    <property type="entry name" value="matE"/>
    <property type="match status" value="1"/>
</dbReference>
<evidence type="ECO:0000313" key="11">
    <source>
        <dbReference type="EMBL" id="MRG96281.1"/>
    </source>
</evidence>
<proteinExistence type="predicted"/>
<evidence type="ECO:0000256" key="6">
    <source>
        <dbReference type="ARBA" id="ARBA00022989"/>
    </source>
</evidence>
<dbReference type="GO" id="GO:0042910">
    <property type="term" value="F:xenobiotic transmembrane transporter activity"/>
    <property type="evidence" value="ECO:0007669"/>
    <property type="project" value="InterPro"/>
</dbReference>
<evidence type="ECO:0000256" key="3">
    <source>
        <dbReference type="ARBA" id="ARBA00022449"/>
    </source>
</evidence>
<feature type="transmembrane region" description="Helical" evidence="10">
    <location>
        <begin position="221"/>
        <end position="246"/>
    </location>
</feature>
<dbReference type="InterPro" id="IPR050222">
    <property type="entry name" value="MATE_MdtK"/>
</dbReference>
<organism evidence="11 12">
    <name type="scientific">Polyangium spumosum</name>
    <dbReference type="NCBI Taxonomy" id="889282"/>
    <lineage>
        <taxon>Bacteria</taxon>
        <taxon>Pseudomonadati</taxon>
        <taxon>Myxococcota</taxon>
        <taxon>Polyangia</taxon>
        <taxon>Polyangiales</taxon>
        <taxon>Polyangiaceae</taxon>
        <taxon>Polyangium</taxon>
    </lineage>
</organism>
<reference evidence="11 12" key="1">
    <citation type="submission" date="2019-10" db="EMBL/GenBank/DDBJ databases">
        <title>A soil myxobacterium in the family Polyangiaceae.</title>
        <authorList>
            <person name="Li Y."/>
            <person name="Wang J."/>
        </authorList>
    </citation>
    <scope>NUCLEOTIDE SEQUENCE [LARGE SCALE GENOMIC DNA]</scope>
    <source>
        <strain evidence="11 12">DSM 14734</strain>
    </source>
</reference>
<feature type="transmembrane region" description="Helical" evidence="10">
    <location>
        <begin position="313"/>
        <end position="335"/>
    </location>
</feature>
<dbReference type="Proteomes" id="UP000440224">
    <property type="component" value="Unassembled WGS sequence"/>
</dbReference>
<feature type="transmembrane region" description="Helical" evidence="10">
    <location>
        <begin position="85"/>
        <end position="108"/>
    </location>
</feature>
<feature type="transmembrane region" description="Helical" evidence="10">
    <location>
        <begin position="420"/>
        <end position="441"/>
    </location>
</feature>
<keyword evidence="2" id="KW-0813">Transport</keyword>
<keyword evidence="12" id="KW-1185">Reference proteome</keyword>
<accession>A0A6N7Q602</accession>
<gene>
    <name evidence="11" type="ORF">GF068_30820</name>
</gene>
<dbReference type="AlphaFoldDB" id="A0A6N7Q602"/>
<dbReference type="GO" id="GO:0006811">
    <property type="term" value="P:monoatomic ion transport"/>
    <property type="evidence" value="ECO:0007669"/>
    <property type="project" value="UniProtKB-KW"/>
</dbReference>
<dbReference type="CDD" id="cd13133">
    <property type="entry name" value="MATE_like_7"/>
    <property type="match status" value="1"/>
</dbReference>
<dbReference type="PANTHER" id="PTHR43298">
    <property type="entry name" value="MULTIDRUG RESISTANCE PROTEIN NORM-RELATED"/>
    <property type="match status" value="1"/>
</dbReference>
<dbReference type="InterPro" id="IPR002528">
    <property type="entry name" value="MATE_fam"/>
</dbReference>
<dbReference type="GO" id="GO:0015297">
    <property type="term" value="F:antiporter activity"/>
    <property type="evidence" value="ECO:0007669"/>
    <property type="project" value="UniProtKB-KW"/>
</dbReference>
<dbReference type="OrthoDB" id="9805232at2"/>
<keyword evidence="6 10" id="KW-1133">Transmembrane helix</keyword>
<dbReference type="EMBL" id="WJIE01000011">
    <property type="protein sequence ID" value="MRG96281.1"/>
    <property type="molecule type" value="Genomic_DNA"/>
</dbReference>
<evidence type="ECO:0000256" key="2">
    <source>
        <dbReference type="ARBA" id="ARBA00022448"/>
    </source>
</evidence>
<feature type="transmembrane region" description="Helical" evidence="10">
    <location>
        <begin position="195"/>
        <end position="215"/>
    </location>
</feature>